<dbReference type="Proteomes" id="UP000070341">
    <property type="component" value="Unassembled WGS sequence"/>
</dbReference>
<keyword evidence="1" id="KW-0812">Transmembrane</keyword>
<keyword evidence="3" id="KW-1185">Reference proteome</keyword>
<evidence type="ECO:0000313" key="3">
    <source>
        <dbReference type="Proteomes" id="UP000070341"/>
    </source>
</evidence>
<feature type="transmembrane region" description="Helical" evidence="1">
    <location>
        <begin position="33"/>
        <end position="52"/>
    </location>
</feature>
<dbReference type="EMBL" id="LHXU01000040">
    <property type="protein sequence ID" value="KXA99599.1"/>
    <property type="molecule type" value="Genomic_DNA"/>
</dbReference>
<organism evidence="2 3">
    <name type="scientific">candidate division MSBL1 archaeon SCGC-AAA259M10</name>
    <dbReference type="NCBI Taxonomy" id="1698270"/>
    <lineage>
        <taxon>Archaea</taxon>
        <taxon>Methanobacteriati</taxon>
        <taxon>Methanobacteriota</taxon>
        <taxon>candidate division MSBL1</taxon>
    </lineage>
</organism>
<evidence type="ECO:0000313" key="2">
    <source>
        <dbReference type="EMBL" id="KXA99599.1"/>
    </source>
</evidence>
<keyword evidence="1" id="KW-1133">Transmembrane helix</keyword>
<reference evidence="2 3" key="1">
    <citation type="journal article" date="2016" name="Sci. Rep.">
        <title>Metabolic traits of an uncultured archaeal lineage -MSBL1- from brine pools of the Red Sea.</title>
        <authorList>
            <person name="Mwirichia R."/>
            <person name="Alam I."/>
            <person name="Rashid M."/>
            <person name="Vinu M."/>
            <person name="Ba-Alawi W."/>
            <person name="Anthony Kamau A."/>
            <person name="Kamanda Ngugi D."/>
            <person name="Goker M."/>
            <person name="Klenk H.P."/>
            <person name="Bajic V."/>
            <person name="Stingl U."/>
        </authorList>
    </citation>
    <scope>NUCLEOTIDE SEQUENCE [LARGE SCALE GENOMIC DNA]</scope>
    <source>
        <strain evidence="2">SCGC-AAA259M10</strain>
    </source>
</reference>
<evidence type="ECO:0000256" key="1">
    <source>
        <dbReference type="SAM" id="Phobius"/>
    </source>
</evidence>
<proteinExistence type="predicted"/>
<protein>
    <submittedName>
        <fullName evidence="2">Uncharacterized protein</fullName>
    </submittedName>
</protein>
<dbReference type="AlphaFoldDB" id="A0A133UZL1"/>
<comment type="caution">
    <text evidence="2">The sequence shown here is derived from an EMBL/GenBank/DDBJ whole genome shotgun (WGS) entry which is preliminary data.</text>
</comment>
<accession>A0A133UZL1</accession>
<sequence>MEKPGRIEKAFDVLQNLLETDRPYVSSEEVFRGYLFASFISLTTYYVVLNFLQDHEVNNRVSVKDVLFEFSKIRIKDRGHPAFSEIPKKVRELAEELKVENIMHKIWES</sequence>
<keyword evidence="1" id="KW-0472">Membrane</keyword>
<gene>
    <name evidence="2" type="ORF">AKJ40_02745</name>
</gene>
<name>A0A133UZL1_9EURY</name>